<dbReference type="Pfam" id="PF13416">
    <property type="entry name" value="SBP_bac_8"/>
    <property type="match status" value="1"/>
</dbReference>
<evidence type="ECO:0000256" key="2">
    <source>
        <dbReference type="ARBA" id="ARBA00022448"/>
    </source>
</evidence>
<dbReference type="Gene3D" id="3.40.190.10">
    <property type="entry name" value="Periplasmic binding protein-like II"/>
    <property type="match status" value="2"/>
</dbReference>
<dbReference type="Proteomes" id="UP000034098">
    <property type="component" value="Unassembled WGS sequence"/>
</dbReference>
<keyword evidence="2" id="KW-0813">Transport</keyword>
<reference evidence="5 6" key="1">
    <citation type="submission" date="2015-02" db="EMBL/GenBank/DDBJ databases">
        <title>Draft genome sequences of ten Microbacterium spp. with emphasis on heavy metal contaminated environments.</title>
        <authorList>
            <person name="Corretto E."/>
        </authorList>
    </citation>
    <scope>NUCLEOTIDE SEQUENCE [LARGE SCALE GENOMIC DNA]</scope>
    <source>
        <strain evidence="5 6">DSM 8608</strain>
    </source>
</reference>
<organism evidence="5 6">
    <name type="scientific">Microbacterium trichothecenolyticum</name>
    <name type="common">Aureobacterium trichothecenolyticum</name>
    <dbReference type="NCBI Taxonomy" id="69370"/>
    <lineage>
        <taxon>Bacteria</taxon>
        <taxon>Bacillati</taxon>
        <taxon>Actinomycetota</taxon>
        <taxon>Actinomycetes</taxon>
        <taxon>Micrococcales</taxon>
        <taxon>Microbacteriaceae</taxon>
        <taxon>Microbacterium</taxon>
    </lineage>
</organism>
<keyword evidence="6" id="KW-1185">Reference proteome</keyword>
<dbReference type="EMBL" id="JYJA01000039">
    <property type="protein sequence ID" value="KJL40699.1"/>
    <property type="molecule type" value="Genomic_DNA"/>
</dbReference>
<dbReference type="RefSeq" id="WP_045301370.1">
    <property type="nucleotide sequence ID" value="NZ_JYJA01000039.1"/>
</dbReference>
<dbReference type="SUPFAM" id="SSF53850">
    <property type="entry name" value="Periplasmic binding protein-like II"/>
    <property type="match status" value="1"/>
</dbReference>
<comment type="caution">
    <text evidence="5">The sequence shown here is derived from an EMBL/GenBank/DDBJ whole genome shotgun (WGS) entry which is preliminary data.</text>
</comment>
<proteinExistence type="predicted"/>
<dbReference type="PRINTS" id="PR00909">
    <property type="entry name" value="SPERMDNBNDNG"/>
</dbReference>
<dbReference type="OrthoDB" id="9769319at2"/>
<comment type="subcellular location">
    <subcellularLocation>
        <location evidence="1">Periplasm</location>
    </subcellularLocation>
</comment>
<dbReference type="InterPro" id="IPR006311">
    <property type="entry name" value="TAT_signal"/>
</dbReference>
<accession>A0A0M2H984</accession>
<dbReference type="PATRIC" id="fig|69370.6.peg.3377"/>
<evidence type="ECO:0000313" key="5">
    <source>
        <dbReference type="EMBL" id="KJL40699.1"/>
    </source>
</evidence>
<evidence type="ECO:0000313" key="6">
    <source>
        <dbReference type="Proteomes" id="UP000034098"/>
    </source>
</evidence>
<evidence type="ECO:0000256" key="1">
    <source>
        <dbReference type="ARBA" id="ARBA00004418"/>
    </source>
</evidence>
<keyword evidence="4" id="KW-0574">Periplasm</keyword>
<dbReference type="InterPro" id="IPR006059">
    <property type="entry name" value="SBP"/>
</dbReference>
<dbReference type="PANTHER" id="PTHR30222">
    <property type="entry name" value="SPERMIDINE/PUTRESCINE-BINDING PERIPLASMIC PROTEIN"/>
    <property type="match status" value="1"/>
</dbReference>
<evidence type="ECO:0000256" key="4">
    <source>
        <dbReference type="ARBA" id="ARBA00022764"/>
    </source>
</evidence>
<name>A0A0M2H984_MICTR</name>
<dbReference type="PANTHER" id="PTHR30222:SF17">
    <property type="entry name" value="SPERMIDINE_PUTRESCINE-BINDING PERIPLASMIC PROTEIN"/>
    <property type="match status" value="1"/>
</dbReference>
<dbReference type="GO" id="GO:0042597">
    <property type="term" value="C:periplasmic space"/>
    <property type="evidence" value="ECO:0007669"/>
    <property type="project" value="UniProtKB-SubCell"/>
</dbReference>
<dbReference type="CDD" id="cd13590">
    <property type="entry name" value="PBP2_PotD_PotF_like"/>
    <property type="match status" value="1"/>
</dbReference>
<dbReference type="GO" id="GO:0019808">
    <property type="term" value="F:polyamine binding"/>
    <property type="evidence" value="ECO:0007669"/>
    <property type="project" value="InterPro"/>
</dbReference>
<evidence type="ECO:0000256" key="3">
    <source>
        <dbReference type="ARBA" id="ARBA00022729"/>
    </source>
</evidence>
<dbReference type="AlphaFoldDB" id="A0A0M2H984"/>
<dbReference type="InterPro" id="IPR001188">
    <property type="entry name" value="Sperm_putr-bd"/>
</dbReference>
<dbReference type="PROSITE" id="PS51318">
    <property type="entry name" value="TAT"/>
    <property type="match status" value="1"/>
</dbReference>
<dbReference type="GO" id="GO:0015846">
    <property type="term" value="P:polyamine transport"/>
    <property type="evidence" value="ECO:0007669"/>
    <property type="project" value="InterPro"/>
</dbReference>
<keyword evidence="3" id="KW-0732">Signal</keyword>
<gene>
    <name evidence="5" type="primary">potD_2</name>
    <name evidence="5" type="ORF">RS82_03315</name>
</gene>
<sequence length="394" mass="42430">MTQPRTPLRILAPEGAAPLIARELSRRRFLSLAALAGGATVLAACSPGGSGAPAPQATGGALEDSLSVYTWAEYDAPEVVEAFSAELGPKVTLDSYGSNEELIAKLVAAKGTSGYDIVVPTGVFIPQMIEQGLLQKLNKDLLPNISNMDPAFLGRAWDPGNDYSICKAWGTTGYVYDKTVITRELTTWADYFDAAQNEASGKTAMSDDPAGVVGSYFWANDVDWNTEDPDELEAARAFLVDKIAPHVAAFDSSAGANTIPQGTHALLMAWNGDARLGIQESSEPDRWQWVLPGPQTELWMDNWAIATGAAHPEAAHAFINFAMAPENQMLNLEWVGYNVGGKDMQGAAEEAEVERLDMIFFTPEQLESMHEQVLNDSLSTRVEIYNEVKAAAGA</sequence>
<protein>
    <submittedName>
        <fullName evidence="5">Spermidine/putrescine-binding periplasmic protein</fullName>
    </submittedName>
</protein>